<feature type="transmembrane region" description="Helical" evidence="1">
    <location>
        <begin position="21"/>
        <end position="45"/>
    </location>
</feature>
<evidence type="ECO:0000256" key="1">
    <source>
        <dbReference type="SAM" id="Phobius"/>
    </source>
</evidence>
<dbReference type="RefSeq" id="WP_308985280.1">
    <property type="nucleotide sequence ID" value="NZ_JARXIC010000014.1"/>
</dbReference>
<evidence type="ECO:0000313" key="2">
    <source>
        <dbReference type="EMBL" id="MDQ8194814.1"/>
    </source>
</evidence>
<comment type="caution">
    <text evidence="2">The sequence shown here is derived from an EMBL/GenBank/DDBJ whole genome shotgun (WGS) entry which is preliminary data.</text>
</comment>
<keyword evidence="3" id="KW-1185">Reference proteome</keyword>
<keyword evidence="1" id="KW-0472">Membrane</keyword>
<organism evidence="2 3">
    <name type="scientific">Thalassobacterium sedimentorum</name>
    <dbReference type="NCBI Taxonomy" id="3041258"/>
    <lineage>
        <taxon>Bacteria</taxon>
        <taxon>Pseudomonadati</taxon>
        <taxon>Verrucomicrobiota</taxon>
        <taxon>Opitutia</taxon>
        <taxon>Puniceicoccales</taxon>
        <taxon>Coraliomargaritaceae</taxon>
        <taxon>Thalassobacterium</taxon>
    </lineage>
</organism>
<gene>
    <name evidence="2" type="ORF">QEH59_10280</name>
</gene>
<protein>
    <submittedName>
        <fullName evidence="2">Uncharacterized protein</fullName>
    </submittedName>
</protein>
<keyword evidence="1" id="KW-0812">Transmembrane</keyword>
<dbReference type="EMBL" id="JARXIC010000014">
    <property type="protein sequence ID" value="MDQ8194814.1"/>
    <property type="molecule type" value="Genomic_DNA"/>
</dbReference>
<accession>A0ABU1AJ14</accession>
<reference evidence="2 3" key="1">
    <citation type="submission" date="2023-04" db="EMBL/GenBank/DDBJ databases">
        <title>A novel bacteria isolated from coastal sediment.</title>
        <authorList>
            <person name="Liu X.-J."/>
            <person name="Du Z.-J."/>
        </authorList>
    </citation>
    <scope>NUCLEOTIDE SEQUENCE [LARGE SCALE GENOMIC DNA]</scope>
    <source>
        <strain evidence="2 3">SDUM461004</strain>
    </source>
</reference>
<keyword evidence="1" id="KW-1133">Transmembrane helix</keyword>
<sequence>MLITSYRDLKEARSIPSRKGGFALVISLTLMGFVLTLLITLIAMVRVETQASFQRQSIAQSRMNALLGLNVALGQLQKFAGPDRRVSALADLGQGGSGAITSKSGAHYWTGIWGNAAEVETLSSEPRLLNWLVSGNEHIDFTTSASGSVITNTEATFTPDMGAIPSVTHGASALDDLENGGQRWSLLLGGNTRGELPGDENGYVLAPIVAVPSEGQGTGGYAYWVGDEGVKARANLIESDTVLYPRSEDEEEMSELRYRRPSRYGLESMEDPWLVDFSVMTDPDGSLGNQLRGKLDRLSSVSGLALLDEINDVFPKEHFHDVSLWSRGVLSNTLGGGLKKDLTAAFAMGTDQSDEPVGLIWEDVKTQVAGNLGPAWQLLRSWYQFSDIVGTSLPVKKIDWDGNHALTPVIAHWQFFVEGRVEVVNAVTNEYRLGFRMYPALVLWNPYDVALQEQTFTCDYANGTINEPNRMAFMLRVWKNGSEDLPAAFDADAQMIAPWTLESDSGGDPVPFRFTVDSGRMEPGMAYIYTMEQDVTYADAEGADNYRLVRGWNFDGVNPAAVIAWSGQTFTLPEADDPDDYTVSYWISGGSAGADLNNLDWNDSISGVNNNLDWGLIGREALELNIPGTSGSLRVQSIEEINGSFRTSLSPDLWKRGSAPSLSTASSRGNAGFYGQRWTLKATETSPLYLTGSSTELEYNNPIRWLANFNPRALFSTRSPFENQSVASNGYFNNNPSYNRVTQQSDRASSFFDPASPSFLIDFDPDSWTVPVGMSQSLLSASPPPVILFSVPRPESRILSIGALQHANPFRPASTSGAIWATNTAPAYTIGNSLANPRIGLDRFRLKANEVTHKNGIYGSSDYMLDHSYILNRSLWDKYYFSSVPQAPEEVSFPLDNALYSRYGGGSDLDLRNYDEAAANLMVEGAFNINSTSEAAWRALLASFNNIPVNGEVMLNQSAYPRTAIPSATSFDPDSVTEASISEGAYNGGFRYLTQTQINALAQAIVSEVKLRGPFVTLSDFVNRSLAGGEHSQLAGALASAIGQTDINAGFDGETSELKSGASMDAAENLSAVANEGQTASHVPGWVSQADLLQSLGPILSARSDTFIIRAYGEVLNPTSGEVEGRSWCEAVVQRYPDYVNGALASANPDASNQTFGRRFKIVSFSWLSSDEI</sequence>
<dbReference type="Proteomes" id="UP001243717">
    <property type="component" value="Unassembled WGS sequence"/>
</dbReference>
<evidence type="ECO:0000313" key="3">
    <source>
        <dbReference type="Proteomes" id="UP001243717"/>
    </source>
</evidence>
<name>A0ABU1AJ14_9BACT</name>
<proteinExistence type="predicted"/>